<evidence type="ECO:0000313" key="8">
    <source>
        <dbReference type="EMBL" id="MBN8120287.1"/>
    </source>
</evidence>
<evidence type="ECO:0000256" key="3">
    <source>
        <dbReference type="ARBA" id="ARBA00023125"/>
    </source>
</evidence>
<sequence length="283" mass="32392">MKTVHRMIDVKYLRTFSQVAKHKSFTAAAESLFMTQPAVSQHIKKIENTIGASIFVRKEGFGLTKHGKVLLEYADQTMSMYEKLFKDLEKVDTREQYNIAIADSFCPILVEKVVSEFRALNNTDLAITSFSTTSTIDIANFDVIFSLNRLSSENGNSYQLRSSSYVISHTACIDLYECYPFRVVYCNSLSKTLVQELLKENKIDTRFVSSWVSTSSARLMNKELENHGTIMVCPDWSVREPNYKKIPTSQQVNMNVWFSEGMSDELDKIGLKAKLNDLFEQHH</sequence>
<proteinExistence type="inferred from homology"/>
<protein>
    <submittedName>
        <fullName evidence="6 7">Transcriptional regulator</fullName>
    </submittedName>
</protein>
<keyword evidence="4" id="KW-0804">Transcription</keyword>
<dbReference type="InterPro" id="IPR036388">
    <property type="entry name" value="WH-like_DNA-bd_sf"/>
</dbReference>
<dbReference type="GO" id="GO:0003677">
    <property type="term" value="F:DNA binding"/>
    <property type="evidence" value="ECO:0007669"/>
    <property type="project" value="UniProtKB-KW"/>
</dbReference>
<evidence type="ECO:0000256" key="4">
    <source>
        <dbReference type="ARBA" id="ARBA00023163"/>
    </source>
</evidence>
<dbReference type="AlphaFoldDB" id="A0A087JGK1"/>
<dbReference type="EMBL" id="JAFKOQ010000001">
    <property type="protein sequence ID" value="MBN8120287.1"/>
    <property type="molecule type" value="Genomic_DNA"/>
</dbReference>
<dbReference type="InterPro" id="IPR000847">
    <property type="entry name" value="LysR_HTH_N"/>
</dbReference>
<keyword evidence="3" id="KW-0238">DNA-binding</keyword>
<dbReference type="SUPFAM" id="SSF46785">
    <property type="entry name" value="Winged helix' DNA-binding domain"/>
    <property type="match status" value="1"/>
</dbReference>
<dbReference type="GeneID" id="93898222"/>
<dbReference type="InterPro" id="IPR036390">
    <property type="entry name" value="WH_DNA-bd_sf"/>
</dbReference>
<evidence type="ECO:0000256" key="2">
    <source>
        <dbReference type="ARBA" id="ARBA00023015"/>
    </source>
</evidence>
<dbReference type="PRINTS" id="PR00039">
    <property type="entry name" value="HTHLYSR"/>
</dbReference>
<evidence type="ECO:0000313" key="9">
    <source>
        <dbReference type="Proteomes" id="UP000263418"/>
    </source>
</evidence>
<dbReference type="EMBL" id="CP019291">
    <property type="protein sequence ID" value="AXX61875.1"/>
    <property type="molecule type" value="Genomic_DNA"/>
</dbReference>
<name>A0A087JGK1_VIBVL</name>
<reference evidence="6 9" key="1">
    <citation type="submission" date="2017-01" db="EMBL/GenBank/DDBJ databases">
        <title>Complete Genome Sequence of Vibrio vulnificus FORC_053.</title>
        <authorList>
            <consortium name="Food-borne Pathogen Omics Research Center"/>
            <person name="Chung H.Y."/>
            <person name="Na E.J."/>
            <person name="Song J.S."/>
            <person name="Kim H."/>
            <person name="Lee J.-H."/>
            <person name="Ryu S."/>
            <person name="Choi S.H."/>
        </authorList>
    </citation>
    <scope>NUCLEOTIDE SEQUENCE [LARGE SCALE GENOMIC DNA]</scope>
    <source>
        <strain evidence="6 9">FORC_053</strain>
    </source>
</reference>
<dbReference type="Gene3D" id="1.10.10.10">
    <property type="entry name" value="Winged helix-like DNA-binding domain superfamily/Winged helix DNA-binding domain"/>
    <property type="match status" value="1"/>
</dbReference>
<dbReference type="PROSITE" id="PS50931">
    <property type="entry name" value="HTH_LYSR"/>
    <property type="match status" value="1"/>
</dbReference>
<reference evidence="7" key="3">
    <citation type="submission" date="2019-01" db="EMBL/GenBank/DDBJ databases">
        <authorList>
            <consortium name="NCBI Pathogen Detection Project"/>
        </authorList>
    </citation>
    <scope>NUCLEOTIDE SEQUENCE</scope>
    <source>
        <strain evidence="7">BCW_3452</strain>
    </source>
</reference>
<accession>A0A087JGK1</accession>
<keyword evidence="2" id="KW-0805">Transcription regulation</keyword>
<evidence type="ECO:0000313" key="7">
    <source>
        <dbReference type="EMBL" id="HAS8540324.1"/>
    </source>
</evidence>
<evidence type="ECO:0000259" key="5">
    <source>
        <dbReference type="PROSITE" id="PS50931"/>
    </source>
</evidence>
<dbReference type="Pfam" id="PF00126">
    <property type="entry name" value="HTH_1"/>
    <property type="match status" value="1"/>
</dbReference>
<organism evidence="7">
    <name type="scientific">Vibrio vulnificus</name>
    <dbReference type="NCBI Taxonomy" id="672"/>
    <lineage>
        <taxon>Bacteria</taxon>
        <taxon>Pseudomonadati</taxon>
        <taxon>Pseudomonadota</taxon>
        <taxon>Gammaproteobacteria</taxon>
        <taxon>Vibrionales</taxon>
        <taxon>Vibrionaceae</taxon>
        <taxon>Vibrio</taxon>
    </lineage>
</organism>
<dbReference type="Proteomes" id="UP000863257">
    <property type="component" value="Unassembled WGS sequence"/>
</dbReference>
<dbReference type="EMBL" id="DACRBY010000012">
    <property type="protein sequence ID" value="HAS8540324.1"/>
    <property type="molecule type" value="Genomic_DNA"/>
</dbReference>
<feature type="domain" description="HTH lysR-type" evidence="5">
    <location>
        <begin position="8"/>
        <end position="64"/>
    </location>
</feature>
<dbReference type="KEGG" id="vvl:VV93_v1c35930"/>
<evidence type="ECO:0000313" key="6">
    <source>
        <dbReference type="EMBL" id="AXX61875.1"/>
    </source>
</evidence>
<dbReference type="GO" id="GO:0003700">
    <property type="term" value="F:DNA-binding transcription factor activity"/>
    <property type="evidence" value="ECO:0007669"/>
    <property type="project" value="InterPro"/>
</dbReference>
<dbReference type="InterPro" id="IPR050176">
    <property type="entry name" value="LTTR"/>
</dbReference>
<reference evidence="8" key="4">
    <citation type="submission" date="2021-03" db="EMBL/GenBank/DDBJ databases">
        <title>Study of the foodborne Vibrio vulnificus isolates from China.</title>
        <authorList>
            <person name="Zheng Z."/>
            <person name="Ye L."/>
        </authorList>
    </citation>
    <scope>NUCLEOTIDE SEQUENCE</scope>
    <source>
        <strain evidence="8">Vv1582</strain>
    </source>
</reference>
<dbReference type="RefSeq" id="WP_015727729.1">
    <property type="nucleotide sequence ID" value="NZ_AP026553.1"/>
</dbReference>
<dbReference type="Proteomes" id="UP000263418">
    <property type="component" value="Chromosome 2"/>
</dbReference>
<dbReference type="OrthoDB" id="5723059at2"/>
<dbReference type="Proteomes" id="UP000664056">
    <property type="component" value="Unassembled WGS sequence"/>
</dbReference>
<gene>
    <name evidence="6" type="ORF">FORC53_3536</name>
    <name evidence="7" type="ORF">I7730_11060</name>
    <name evidence="8" type="ORF">J0J18_00970</name>
</gene>
<dbReference type="PANTHER" id="PTHR30579:SF7">
    <property type="entry name" value="HTH-TYPE TRANSCRIPTIONAL REGULATOR LRHA-RELATED"/>
    <property type="match status" value="1"/>
</dbReference>
<comment type="similarity">
    <text evidence="1">Belongs to the LysR transcriptional regulatory family.</text>
</comment>
<dbReference type="PANTHER" id="PTHR30579">
    <property type="entry name" value="TRANSCRIPTIONAL REGULATOR"/>
    <property type="match status" value="1"/>
</dbReference>
<reference evidence="7" key="2">
    <citation type="journal article" date="2018" name="Genome Biol.">
        <title>SKESA: strategic k-mer extension for scrupulous assemblies.</title>
        <authorList>
            <person name="Souvorov A."/>
            <person name="Agarwala R."/>
            <person name="Lipman D.J."/>
        </authorList>
    </citation>
    <scope>NUCLEOTIDE SEQUENCE</scope>
    <source>
        <strain evidence="7">BCW_3452</strain>
    </source>
</reference>
<evidence type="ECO:0000256" key="1">
    <source>
        <dbReference type="ARBA" id="ARBA00009437"/>
    </source>
</evidence>